<dbReference type="Pfam" id="PF12146">
    <property type="entry name" value="Hydrolase_4"/>
    <property type="match status" value="1"/>
</dbReference>
<comment type="caution">
    <text evidence="2">The sequence shown here is derived from an EMBL/GenBank/DDBJ whole genome shotgun (WGS) entry which is preliminary data.</text>
</comment>
<evidence type="ECO:0000313" key="2">
    <source>
        <dbReference type="EMBL" id="RRJ90800.1"/>
    </source>
</evidence>
<dbReference type="SUPFAM" id="SSF82784">
    <property type="entry name" value="OsmC-like"/>
    <property type="match status" value="1"/>
</dbReference>
<dbReference type="Proteomes" id="UP000271937">
    <property type="component" value="Unassembled WGS sequence"/>
</dbReference>
<dbReference type="InterPro" id="IPR015946">
    <property type="entry name" value="KH_dom-like_a/b"/>
</dbReference>
<gene>
    <name evidence="2" type="ORF">EG849_10020</name>
</gene>
<name>A0A3P3W759_9FLAO</name>
<dbReference type="PANTHER" id="PTHR39624">
    <property type="entry name" value="PROTEIN INVOLVED IN RIMO-MEDIATED BETA-METHYLTHIOLATION OF RIBOSOMAL PROTEIN S12 YCAO"/>
    <property type="match status" value="1"/>
</dbReference>
<dbReference type="InterPro" id="IPR029058">
    <property type="entry name" value="AB_hydrolase_fold"/>
</dbReference>
<dbReference type="AlphaFoldDB" id="A0A3P3W759"/>
<dbReference type="InterPro" id="IPR036102">
    <property type="entry name" value="OsmC/Ohrsf"/>
</dbReference>
<proteinExistence type="predicted"/>
<keyword evidence="3" id="KW-1185">Reference proteome</keyword>
<organism evidence="2 3">
    <name type="scientific">Flavobacterium macacae</name>
    <dbReference type="NCBI Taxonomy" id="2488993"/>
    <lineage>
        <taxon>Bacteria</taxon>
        <taxon>Pseudomonadati</taxon>
        <taxon>Bacteroidota</taxon>
        <taxon>Flavobacteriia</taxon>
        <taxon>Flavobacteriales</taxon>
        <taxon>Flavobacteriaceae</taxon>
        <taxon>Flavobacterium</taxon>
    </lineage>
</organism>
<accession>A0A3P3W759</accession>
<dbReference type="PANTHER" id="PTHR39624:SF2">
    <property type="entry name" value="OSMC-LIKE PROTEIN"/>
    <property type="match status" value="1"/>
</dbReference>
<dbReference type="InterPro" id="IPR003718">
    <property type="entry name" value="OsmC/Ohr_fam"/>
</dbReference>
<dbReference type="GO" id="GO:0016787">
    <property type="term" value="F:hydrolase activity"/>
    <property type="evidence" value="ECO:0007669"/>
    <property type="project" value="UniProtKB-KW"/>
</dbReference>
<protein>
    <submittedName>
        <fullName evidence="2">Alpha/beta fold hydrolase</fullName>
    </submittedName>
</protein>
<sequence length="406" mass="44984">MKKTELPIKNKNGESLAAHLITPVNGEINSIAIFAHCFTCSSSLAVVRNISSELTSHGISVLNFDFTGLGHSDGDFSETTFSNNVSDIIAVNEFLSENYIAPTILIGHSLGGAAVIIAANSLSNIRAVVAIAAPSYVKHITRHFQGLDDTINKKGEAVLSIGGRPFKIKKQFLDDLEAHNLEDEVKILHRPLLLMHSPQDSIVGIENAAALYHKAHHPKSFISLDGADHLITYKKDAFYVAEVISSWVKRYVEIKKAGNEVKDTEGEQVLVYHETVVPFTNHIYTKTHHIYGDEPVEAGGDGLGLSPYELLNAAIGSCTVLTLKLYAQRKQWDLKEVFVYLSYSKKHSAELKLDIEEMGQLDHIYKKIKLIGNLSEEQREKLKEIASKCPVHKTVANKVYFETKLI</sequence>
<dbReference type="OrthoDB" id="9791538at2"/>
<dbReference type="InterPro" id="IPR022742">
    <property type="entry name" value="Hydrolase_4"/>
</dbReference>
<dbReference type="SUPFAM" id="SSF53474">
    <property type="entry name" value="alpha/beta-Hydrolases"/>
    <property type="match status" value="1"/>
</dbReference>
<keyword evidence="2" id="KW-0378">Hydrolase</keyword>
<dbReference type="Pfam" id="PF02566">
    <property type="entry name" value="OsmC"/>
    <property type="match status" value="1"/>
</dbReference>
<evidence type="ECO:0000313" key="3">
    <source>
        <dbReference type="Proteomes" id="UP000271937"/>
    </source>
</evidence>
<dbReference type="EMBL" id="RQVR01000010">
    <property type="protein sequence ID" value="RRJ90800.1"/>
    <property type="molecule type" value="Genomic_DNA"/>
</dbReference>
<reference evidence="2 3" key="1">
    <citation type="submission" date="2018-11" db="EMBL/GenBank/DDBJ databases">
        <title>Flavobacterium sp. nov., YIM 102600 draft genome.</title>
        <authorList>
            <person name="Li G."/>
            <person name="Jiang Y."/>
        </authorList>
    </citation>
    <scope>NUCLEOTIDE SEQUENCE [LARGE SCALE GENOMIC DNA]</scope>
    <source>
        <strain evidence="2 3">YIM 102600</strain>
    </source>
</reference>
<dbReference type="Gene3D" id="3.30.300.20">
    <property type="match status" value="1"/>
</dbReference>
<dbReference type="Gene3D" id="3.40.50.1820">
    <property type="entry name" value="alpha/beta hydrolase"/>
    <property type="match status" value="1"/>
</dbReference>
<dbReference type="RefSeq" id="WP_125012947.1">
    <property type="nucleotide sequence ID" value="NZ_RQVR01000010.1"/>
</dbReference>
<feature type="domain" description="Serine aminopeptidase S33" evidence="1">
    <location>
        <begin position="47"/>
        <end position="138"/>
    </location>
</feature>
<evidence type="ECO:0000259" key="1">
    <source>
        <dbReference type="Pfam" id="PF12146"/>
    </source>
</evidence>